<feature type="transmembrane region" description="Helical" evidence="7">
    <location>
        <begin position="408"/>
        <end position="435"/>
    </location>
</feature>
<feature type="transmembrane region" description="Helical" evidence="7">
    <location>
        <begin position="295"/>
        <end position="315"/>
    </location>
</feature>
<feature type="transmembrane region" description="Helical" evidence="7">
    <location>
        <begin position="82"/>
        <end position="100"/>
    </location>
</feature>
<dbReference type="EMBL" id="JAVDTX010000006">
    <property type="protein sequence ID" value="MDR6846139.1"/>
    <property type="molecule type" value="Genomic_DNA"/>
</dbReference>
<evidence type="ECO:0000256" key="4">
    <source>
        <dbReference type="ARBA" id="ARBA00022692"/>
    </source>
</evidence>
<gene>
    <name evidence="8" type="ORF">J2W95_002850</name>
</gene>
<evidence type="ECO:0000313" key="8">
    <source>
        <dbReference type="EMBL" id="MDR6846139.1"/>
    </source>
</evidence>
<comment type="similarity">
    <text evidence="2">Belongs to the polysaccharide synthase family.</text>
</comment>
<feature type="transmembrane region" description="Helical" evidence="7">
    <location>
        <begin position="48"/>
        <end position="70"/>
    </location>
</feature>
<name>A0ABU1S7E4_9FLAO</name>
<keyword evidence="4 7" id="KW-0812">Transmembrane</keyword>
<reference evidence="8 9" key="1">
    <citation type="submission" date="2023-07" db="EMBL/GenBank/DDBJ databases">
        <title>Sorghum-associated microbial communities from plants grown in Nebraska, USA.</title>
        <authorList>
            <person name="Schachtman D."/>
        </authorList>
    </citation>
    <scope>NUCLEOTIDE SEQUENCE [LARGE SCALE GENOMIC DNA]</scope>
    <source>
        <strain evidence="8 9">BE124</strain>
    </source>
</reference>
<dbReference type="Proteomes" id="UP001261871">
    <property type="component" value="Unassembled WGS sequence"/>
</dbReference>
<dbReference type="CDD" id="cd13127">
    <property type="entry name" value="MATE_tuaB_like"/>
    <property type="match status" value="1"/>
</dbReference>
<feature type="transmembrane region" description="Helical" evidence="7">
    <location>
        <begin position="379"/>
        <end position="402"/>
    </location>
</feature>
<sequence>MARILLPDEFGILGIISVFIAVSNTFINSGLSDALINKKDTSDKDYSTVFWANVLLGIFIYLLLFVSAPYISIFFKQDTLTLLIRITAISIIIVSFSSIQRTLLTKEINFKTITVVSTISVIISGIVALYMAFKGYGILSLVVRMVLGQFITLLLFWILNNWRPKFIFDFKSFKELYKYGANLFMSRLMNSLYDNLYYFVIGKYFSPANLGYYSRADTFKNLASSNIINTVQRVSFSTLSAKTDDIEQMKLFKKFLSGTFFITSFFMTLLFVCSNEIILILIGVKWADSIPYLKILSISGLFIPLYAVNINFLAVKNRTKLYFKIELITKLFAIPIIFIGISFGINTMLIGIIIVSFLSYLTSVYFVQKLFNYSYKSQFSLILKGSILILFSLILTYCSTFFEIKILYSLFIMNTTLILIVYLIGLLLLFPDLVIELKKLKK</sequence>
<evidence type="ECO:0000313" key="9">
    <source>
        <dbReference type="Proteomes" id="UP001261871"/>
    </source>
</evidence>
<feature type="transmembrane region" description="Helical" evidence="7">
    <location>
        <begin position="138"/>
        <end position="159"/>
    </location>
</feature>
<keyword evidence="3" id="KW-1003">Cell membrane</keyword>
<evidence type="ECO:0000256" key="2">
    <source>
        <dbReference type="ARBA" id="ARBA00007430"/>
    </source>
</evidence>
<feature type="transmembrane region" description="Helical" evidence="7">
    <location>
        <begin position="12"/>
        <end position="36"/>
    </location>
</feature>
<accession>A0ABU1S7E4</accession>
<keyword evidence="5 7" id="KW-1133">Transmembrane helix</keyword>
<dbReference type="PANTHER" id="PTHR30250">
    <property type="entry name" value="PST FAMILY PREDICTED COLANIC ACID TRANSPORTER"/>
    <property type="match status" value="1"/>
</dbReference>
<evidence type="ECO:0000256" key="7">
    <source>
        <dbReference type="SAM" id="Phobius"/>
    </source>
</evidence>
<dbReference type="Pfam" id="PF13440">
    <property type="entry name" value="Polysacc_synt_3"/>
    <property type="match status" value="1"/>
</dbReference>
<comment type="subcellular location">
    <subcellularLocation>
        <location evidence="1">Cell membrane</location>
        <topology evidence="1">Multi-pass membrane protein</topology>
    </subcellularLocation>
</comment>
<feature type="transmembrane region" description="Helical" evidence="7">
    <location>
        <begin position="112"/>
        <end position="132"/>
    </location>
</feature>
<evidence type="ECO:0000256" key="3">
    <source>
        <dbReference type="ARBA" id="ARBA00022475"/>
    </source>
</evidence>
<dbReference type="InterPro" id="IPR050833">
    <property type="entry name" value="Poly_Biosynth_Transport"/>
</dbReference>
<feature type="transmembrane region" description="Helical" evidence="7">
    <location>
        <begin position="259"/>
        <end position="283"/>
    </location>
</feature>
<evidence type="ECO:0000256" key="6">
    <source>
        <dbReference type="ARBA" id="ARBA00023136"/>
    </source>
</evidence>
<comment type="caution">
    <text evidence="8">The sequence shown here is derived from an EMBL/GenBank/DDBJ whole genome shotgun (WGS) entry which is preliminary data.</text>
</comment>
<evidence type="ECO:0000256" key="1">
    <source>
        <dbReference type="ARBA" id="ARBA00004651"/>
    </source>
</evidence>
<organism evidence="8 9">
    <name type="scientific">Flavobacterium granuli</name>
    <dbReference type="NCBI Taxonomy" id="280093"/>
    <lineage>
        <taxon>Bacteria</taxon>
        <taxon>Pseudomonadati</taxon>
        <taxon>Bacteroidota</taxon>
        <taxon>Flavobacteriia</taxon>
        <taxon>Flavobacteriales</taxon>
        <taxon>Flavobacteriaceae</taxon>
        <taxon>Flavobacterium</taxon>
    </lineage>
</organism>
<proteinExistence type="inferred from homology"/>
<evidence type="ECO:0000256" key="5">
    <source>
        <dbReference type="ARBA" id="ARBA00022989"/>
    </source>
</evidence>
<keyword evidence="6 7" id="KW-0472">Membrane</keyword>
<dbReference type="PANTHER" id="PTHR30250:SF10">
    <property type="entry name" value="LIPOPOLYSACCHARIDE BIOSYNTHESIS PROTEIN WZXC"/>
    <property type="match status" value="1"/>
</dbReference>
<protein>
    <submittedName>
        <fullName evidence="8">O-antigen/teichoic acid export membrane protein</fullName>
    </submittedName>
</protein>
<keyword evidence="9" id="KW-1185">Reference proteome</keyword>